<reference evidence="1" key="1">
    <citation type="submission" date="2014-09" db="EMBL/GenBank/DDBJ databases">
        <authorList>
            <person name="Magalhaes I.L.F."/>
            <person name="Oliveira U."/>
            <person name="Santos F.R."/>
            <person name="Vidigal T.H.D.A."/>
            <person name="Brescovit A.D."/>
            <person name="Santos A.J."/>
        </authorList>
    </citation>
    <scope>NUCLEOTIDE SEQUENCE</scope>
    <source>
        <tissue evidence="1">Shoot tissue taken approximately 20 cm above the soil surface</tissue>
    </source>
</reference>
<dbReference type="EMBL" id="GBRH01188984">
    <property type="protein sequence ID" value="JAE08912.1"/>
    <property type="molecule type" value="Transcribed_RNA"/>
</dbReference>
<evidence type="ECO:0000313" key="1">
    <source>
        <dbReference type="EMBL" id="JAE08912.1"/>
    </source>
</evidence>
<protein>
    <submittedName>
        <fullName evidence="1">Uncharacterized protein</fullName>
    </submittedName>
</protein>
<accession>A0A0A9F989</accession>
<name>A0A0A9F989_ARUDO</name>
<organism evidence="1">
    <name type="scientific">Arundo donax</name>
    <name type="common">Giant reed</name>
    <name type="synonym">Donax arundinaceus</name>
    <dbReference type="NCBI Taxonomy" id="35708"/>
    <lineage>
        <taxon>Eukaryota</taxon>
        <taxon>Viridiplantae</taxon>
        <taxon>Streptophyta</taxon>
        <taxon>Embryophyta</taxon>
        <taxon>Tracheophyta</taxon>
        <taxon>Spermatophyta</taxon>
        <taxon>Magnoliopsida</taxon>
        <taxon>Liliopsida</taxon>
        <taxon>Poales</taxon>
        <taxon>Poaceae</taxon>
        <taxon>PACMAD clade</taxon>
        <taxon>Arundinoideae</taxon>
        <taxon>Arundineae</taxon>
        <taxon>Arundo</taxon>
    </lineage>
</organism>
<sequence>MLQRCVSQTYHSSKFCIALRQK</sequence>
<dbReference type="AlphaFoldDB" id="A0A0A9F989"/>
<proteinExistence type="predicted"/>
<reference evidence="1" key="2">
    <citation type="journal article" date="2015" name="Data Brief">
        <title>Shoot transcriptome of the giant reed, Arundo donax.</title>
        <authorList>
            <person name="Barrero R.A."/>
            <person name="Guerrero F.D."/>
            <person name="Moolhuijzen P."/>
            <person name="Goolsby J.A."/>
            <person name="Tidwell J."/>
            <person name="Bellgard S.E."/>
            <person name="Bellgard M.I."/>
        </authorList>
    </citation>
    <scope>NUCLEOTIDE SEQUENCE</scope>
    <source>
        <tissue evidence="1">Shoot tissue taken approximately 20 cm above the soil surface</tissue>
    </source>
</reference>